<dbReference type="InterPro" id="IPR052050">
    <property type="entry name" value="SecEffector_AnkRepeat"/>
</dbReference>
<dbReference type="Gene3D" id="1.25.40.20">
    <property type="entry name" value="Ankyrin repeat-containing domain"/>
    <property type="match status" value="2"/>
</dbReference>
<dbReference type="InterPro" id="IPR036770">
    <property type="entry name" value="Ankyrin_rpt-contain_sf"/>
</dbReference>
<dbReference type="Proteomes" id="UP000243579">
    <property type="component" value="Unassembled WGS sequence"/>
</dbReference>
<comment type="caution">
    <text evidence="1">The sequence shown here is derived from an EMBL/GenBank/DDBJ whole genome shotgun (WGS) entry which is preliminary data.</text>
</comment>
<dbReference type="Pfam" id="PF12796">
    <property type="entry name" value="Ank_2"/>
    <property type="match status" value="1"/>
</dbReference>
<evidence type="ECO:0000313" key="2">
    <source>
        <dbReference type="Proteomes" id="UP000243579"/>
    </source>
</evidence>
<dbReference type="PANTHER" id="PTHR46586:SF3">
    <property type="entry name" value="ANKYRIN REPEAT-CONTAINING PROTEIN"/>
    <property type="match status" value="1"/>
</dbReference>
<dbReference type="OrthoDB" id="194358at2759"/>
<dbReference type="InterPro" id="IPR002110">
    <property type="entry name" value="Ankyrin_rpt"/>
</dbReference>
<name>A0A1V9YZM4_ACHHY</name>
<protein>
    <submittedName>
        <fullName evidence="1">Uncharacterized protein</fullName>
    </submittedName>
</protein>
<evidence type="ECO:0000313" key="1">
    <source>
        <dbReference type="EMBL" id="OQR91249.1"/>
    </source>
</evidence>
<reference evidence="1 2" key="1">
    <citation type="journal article" date="2014" name="Genome Biol. Evol.">
        <title>The secreted proteins of Achlya hypogyna and Thraustotheca clavata identify the ancestral oomycete secretome and reveal gene acquisitions by horizontal gene transfer.</title>
        <authorList>
            <person name="Misner I."/>
            <person name="Blouin N."/>
            <person name="Leonard G."/>
            <person name="Richards T.A."/>
            <person name="Lane C.E."/>
        </authorList>
    </citation>
    <scope>NUCLEOTIDE SEQUENCE [LARGE SCALE GENOMIC DNA]</scope>
    <source>
        <strain evidence="1 2">ATCC 48635</strain>
    </source>
</reference>
<dbReference type="PANTHER" id="PTHR46586">
    <property type="entry name" value="ANKYRIN REPEAT-CONTAINING PROTEIN"/>
    <property type="match status" value="1"/>
</dbReference>
<proteinExistence type="predicted"/>
<keyword evidence="2" id="KW-1185">Reference proteome</keyword>
<dbReference type="SUPFAM" id="SSF48403">
    <property type="entry name" value="Ankyrin repeat"/>
    <property type="match status" value="2"/>
</dbReference>
<dbReference type="STRING" id="1202772.A0A1V9YZM4"/>
<organism evidence="1 2">
    <name type="scientific">Achlya hypogyna</name>
    <name type="common">Oomycete</name>
    <name type="synonym">Protoachlya hypogyna</name>
    <dbReference type="NCBI Taxonomy" id="1202772"/>
    <lineage>
        <taxon>Eukaryota</taxon>
        <taxon>Sar</taxon>
        <taxon>Stramenopiles</taxon>
        <taxon>Oomycota</taxon>
        <taxon>Saprolegniomycetes</taxon>
        <taxon>Saprolegniales</taxon>
        <taxon>Achlyaceae</taxon>
        <taxon>Achlya</taxon>
    </lineage>
</organism>
<gene>
    <name evidence="1" type="ORF">ACHHYP_04844</name>
</gene>
<sequence>MATSVLRDRDLLLLVAEYQHGLPVNVLEVLVIAAQVNISNRCQDSHGNLVYLSNFPPPYADFEYMRRNMLSSGNVNSFALCLLNSDVAVGLPLHLAIVAGNLNHVQRLAAWQPQWVSTGAVSLAAKCGQLRILQYLATLPNGAPTKDTMTYAAANGYLDIVQWLHSLPGGPYCTAEARDFAVANGHLDVVEFLDEHGLEWRTTQALRYAVRNGHASVVDYLLSQRSELVHTRPNYIFMSIYDFETYRHAPSRNHLRTLQVLKAYHVSPYFEPSIIRDIISRGSLEELQFLCDWGVWSIDNGALEAVIKAQDPDCIEYALRRVLIDDHRWPLRNLGDDDCLWDLKGELPWAPWVPTNGNMETWAVGSNAMDVAACLGDLLTVELLHRLRLNCCSASAMDHACARGHLDVAKWLHVHRSEGCTHDAMVLAAVGGHLSVVQWLHTVRRVPCSEDALVAAANCGDEAMLTYLATLPMPNSEVEGGLGSKLRVVLSDGSVVEYFRGGLAVDVAAARGRLNIVELLHDHRASTAALDMAVSNNDVKVAQYLQAHRREGCTESAFKTAMNGHSDVLLELLATHYASVVTDRGLLYTVAAKRGSVAQMEILWRLLPMEMTPEFTRQLVATAPAKRKLDLLQWLIETKVEFCIVGRERL</sequence>
<dbReference type="EMBL" id="JNBR01000546">
    <property type="protein sequence ID" value="OQR91249.1"/>
    <property type="molecule type" value="Genomic_DNA"/>
</dbReference>
<dbReference type="AlphaFoldDB" id="A0A1V9YZM4"/>
<accession>A0A1V9YZM4</accession>